<feature type="transmembrane region" description="Helical" evidence="6">
    <location>
        <begin position="518"/>
        <end position="539"/>
    </location>
</feature>
<dbReference type="AlphaFoldDB" id="A0A151AC69"/>
<dbReference type="Proteomes" id="UP000075321">
    <property type="component" value="Unassembled WGS sequence"/>
</dbReference>
<evidence type="ECO:0000256" key="6">
    <source>
        <dbReference type="SAM" id="Phobius"/>
    </source>
</evidence>
<evidence type="ECO:0000313" key="9">
    <source>
        <dbReference type="Proteomes" id="UP000075321"/>
    </source>
</evidence>
<feature type="transmembrane region" description="Helical" evidence="6">
    <location>
        <begin position="486"/>
        <end position="506"/>
    </location>
</feature>
<reference evidence="8 9" key="1">
    <citation type="submission" date="2016-02" db="EMBL/GenBank/DDBJ databases">
        <title>Genome sequence of Halalkalicoccus paucihalophilus DSM 24557.</title>
        <authorList>
            <person name="Poehlein A."/>
            <person name="Daniel R."/>
        </authorList>
    </citation>
    <scope>NUCLEOTIDE SEQUENCE [LARGE SCALE GENOMIC DNA]</scope>
    <source>
        <strain evidence="8 9">DSM 24557</strain>
    </source>
</reference>
<organism evidence="8 9">
    <name type="scientific">Halalkalicoccus paucihalophilus</name>
    <dbReference type="NCBI Taxonomy" id="1008153"/>
    <lineage>
        <taxon>Archaea</taxon>
        <taxon>Methanobacteriati</taxon>
        <taxon>Methanobacteriota</taxon>
        <taxon>Stenosarchaea group</taxon>
        <taxon>Halobacteria</taxon>
        <taxon>Halobacteriales</taxon>
        <taxon>Halococcaceae</taxon>
        <taxon>Halalkalicoccus</taxon>
    </lineage>
</organism>
<keyword evidence="8" id="KW-0966">Cell projection</keyword>
<keyword evidence="3 6" id="KW-0812">Transmembrane</keyword>
<dbReference type="GO" id="GO:0005886">
    <property type="term" value="C:plasma membrane"/>
    <property type="evidence" value="ECO:0007669"/>
    <property type="project" value="UniProtKB-SubCell"/>
</dbReference>
<feature type="transmembrane region" description="Helical" evidence="6">
    <location>
        <begin position="433"/>
        <end position="458"/>
    </location>
</feature>
<keyword evidence="9" id="KW-1185">Reference proteome</keyword>
<comment type="caution">
    <text evidence="8">The sequence shown here is derived from an EMBL/GenBank/DDBJ whole genome shotgun (WGS) entry which is preliminary data.</text>
</comment>
<dbReference type="NCBIfam" id="NF004704">
    <property type="entry name" value="PRK06041.1-2"/>
    <property type="match status" value="1"/>
</dbReference>
<evidence type="ECO:0000256" key="3">
    <source>
        <dbReference type="ARBA" id="ARBA00022692"/>
    </source>
</evidence>
<keyword evidence="2" id="KW-1003">Cell membrane</keyword>
<feature type="transmembrane region" description="Helical" evidence="6">
    <location>
        <begin position="292"/>
        <end position="308"/>
    </location>
</feature>
<feature type="transmembrane region" description="Helical" evidence="6">
    <location>
        <begin position="27"/>
        <end position="45"/>
    </location>
</feature>
<feature type="transmembrane region" description="Helical" evidence="6">
    <location>
        <begin position="204"/>
        <end position="225"/>
    </location>
</feature>
<evidence type="ECO:0000313" key="8">
    <source>
        <dbReference type="EMBL" id="KYH25296.1"/>
    </source>
</evidence>
<keyword evidence="8" id="KW-0969">Cilium</keyword>
<gene>
    <name evidence="8" type="ORF">HAPAU_19660</name>
</gene>
<name>A0A151AC69_9EURY</name>
<evidence type="ECO:0000256" key="5">
    <source>
        <dbReference type="ARBA" id="ARBA00023136"/>
    </source>
</evidence>
<dbReference type="Pfam" id="PF00482">
    <property type="entry name" value="T2SSF"/>
    <property type="match status" value="1"/>
</dbReference>
<sequence>MTVLLPAGVLFLCSLLAGLFLPYPLFVRLPIPLLGLLALGAALVYPKLLASRRKIEIENQFHLLITHMTILSTTNIDRIEVFRILSREDEYGELAREMGRIVQIVDMWNQSLDDACRRRAAVVPSDALADFLDRLAYTLGAGQALSDFLISEQDVMISQYTTVYESTLGNIEVMKDLYMSMILSMTFALVFAIVLPILTGTNPTYTVAAVLMMFMFVQLGFYFVIRTMSPHDPIWYHPEKLRPNGEARILVSFVAGGALSVLLIVLAALGLFGVGPIGLQTLFLRDSLPEPLYLALPLTPLLLPGLVLRHEEQLITGRDGEFPSFIRALGASESAKRSTTSDVLSTLRTKDFGPLTDEIDDLYKRLNMRLDPALAWRYFATDSRSYLIQKFSEMYLVGREMGGSPRRLGELISTNMSEVNQLREQRRQAATTLVGLLYGITAASAFAFFIGLEVVAILSEMDIDMAATHQLGLGQLIYTEVYNIALIRYLLLVVILFNALLSAIMIRTVDGGNKANSFIHFMLLTWLGCITVVVTTRLVDLFLNV</sequence>
<dbReference type="InterPro" id="IPR056569">
    <property type="entry name" value="ArlJ-like"/>
</dbReference>
<keyword evidence="8" id="KW-0282">Flagellum</keyword>
<dbReference type="PANTHER" id="PTHR35402">
    <property type="entry name" value="INTEGRAL MEMBRANE PROTEIN-RELATED"/>
    <property type="match status" value="1"/>
</dbReference>
<keyword evidence="4 6" id="KW-1133">Transmembrane helix</keyword>
<evidence type="ECO:0000256" key="4">
    <source>
        <dbReference type="ARBA" id="ARBA00022989"/>
    </source>
</evidence>
<proteinExistence type="predicted"/>
<feature type="transmembrane region" description="Helical" evidence="6">
    <location>
        <begin position="177"/>
        <end position="198"/>
    </location>
</feature>
<dbReference type="PANTHER" id="PTHR35402:SF2">
    <property type="entry name" value="FLAGELLA ACCESSORY PROTEIN J"/>
    <property type="match status" value="1"/>
</dbReference>
<accession>A0A151AC69</accession>
<evidence type="ECO:0000259" key="7">
    <source>
        <dbReference type="Pfam" id="PF00482"/>
    </source>
</evidence>
<feature type="domain" description="Type II secretion system protein GspF" evidence="7">
    <location>
        <begin position="65"/>
        <end position="191"/>
    </location>
</feature>
<dbReference type="InterPro" id="IPR018076">
    <property type="entry name" value="T2SS_GspF_dom"/>
</dbReference>
<dbReference type="EMBL" id="LTAZ01000005">
    <property type="protein sequence ID" value="KYH25296.1"/>
    <property type="molecule type" value="Genomic_DNA"/>
</dbReference>
<keyword evidence="5 6" id="KW-0472">Membrane</keyword>
<evidence type="ECO:0000256" key="1">
    <source>
        <dbReference type="ARBA" id="ARBA00004651"/>
    </source>
</evidence>
<comment type="subcellular location">
    <subcellularLocation>
        <location evidence="1">Cell membrane</location>
        <topology evidence="1">Multi-pass membrane protein</topology>
    </subcellularLocation>
</comment>
<feature type="transmembrane region" description="Helical" evidence="6">
    <location>
        <begin position="249"/>
        <end position="272"/>
    </location>
</feature>
<evidence type="ECO:0000256" key="2">
    <source>
        <dbReference type="ARBA" id="ARBA00022475"/>
    </source>
</evidence>
<dbReference type="PATRIC" id="fig|1008153.3.peg.1998"/>
<protein>
    <submittedName>
        <fullName evidence="8">Flagellar assembly protein J</fullName>
    </submittedName>
</protein>